<keyword evidence="2" id="KW-1185">Reference proteome</keyword>
<dbReference type="EMBL" id="AVOT02046168">
    <property type="protein sequence ID" value="MBW0541506.1"/>
    <property type="molecule type" value="Genomic_DNA"/>
</dbReference>
<evidence type="ECO:0000313" key="2">
    <source>
        <dbReference type="Proteomes" id="UP000765509"/>
    </source>
</evidence>
<evidence type="ECO:0000313" key="1">
    <source>
        <dbReference type="EMBL" id="MBW0541506.1"/>
    </source>
</evidence>
<name>A0A9Q3FQA2_9BASI</name>
<accession>A0A9Q3FQA2</accession>
<dbReference type="AlphaFoldDB" id="A0A9Q3FQA2"/>
<reference evidence="1" key="1">
    <citation type="submission" date="2021-03" db="EMBL/GenBank/DDBJ databases">
        <title>Draft genome sequence of rust myrtle Austropuccinia psidii MF-1, a brazilian biotype.</title>
        <authorList>
            <person name="Quecine M.C."/>
            <person name="Pachon D.M.R."/>
            <person name="Bonatelli M.L."/>
            <person name="Correr F.H."/>
            <person name="Franceschini L.M."/>
            <person name="Leite T.F."/>
            <person name="Margarido G.R.A."/>
            <person name="Almeida C.A."/>
            <person name="Ferrarezi J.A."/>
            <person name="Labate C.A."/>
        </authorList>
    </citation>
    <scope>NUCLEOTIDE SEQUENCE</scope>
    <source>
        <strain evidence="1">MF-1</strain>
    </source>
</reference>
<organism evidence="1 2">
    <name type="scientific">Austropuccinia psidii MF-1</name>
    <dbReference type="NCBI Taxonomy" id="1389203"/>
    <lineage>
        <taxon>Eukaryota</taxon>
        <taxon>Fungi</taxon>
        <taxon>Dikarya</taxon>
        <taxon>Basidiomycota</taxon>
        <taxon>Pucciniomycotina</taxon>
        <taxon>Pucciniomycetes</taxon>
        <taxon>Pucciniales</taxon>
        <taxon>Sphaerophragmiaceae</taxon>
        <taxon>Austropuccinia</taxon>
    </lineage>
</organism>
<proteinExistence type="predicted"/>
<protein>
    <submittedName>
        <fullName evidence="1">Uncharacterized protein</fullName>
    </submittedName>
</protein>
<comment type="caution">
    <text evidence="1">The sequence shown here is derived from an EMBL/GenBank/DDBJ whole genome shotgun (WGS) entry which is preliminary data.</text>
</comment>
<sequence length="153" mass="17322">MKFSEKTAERPTPPCARLASYLAFRKVELRLYFKLFKLVKNQPKTSNVGKRSIGLKALQTFKHSLMINLEVFFHHCSRSPKLISSSKKGLSSQPSTFVALLFCYITTEVVHSALPPVSFHKSGMQASIQNDHRFDSTVYKPTTKKPGYIGLQK</sequence>
<gene>
    <name evidence="1" type="ORF">O181_081221</name>
</gene>
<dbReference type="Proteomes" id="UP000765509">
    <property type="component" value="Unassembled WGS sequence"/>
</dbReference>